<dbReference type="RefSeq" id="WP_190761835.1">
    <property type="nucleotide sequence ID" value="NZ_JACXLD010000001.1"/>
</dbReference>
<evidence type="ECO:0000313" key="1">
    <source>
        <dbReference type="EMBL" id="MBD2857605.1"/>
    </source>
</evidence>
<comment type="caution">
    <text evidence="1">The sequence shown here is derived from an EMBL/GenBank/DDBJ whole genome shotgun (WGS) entry which is preliminary data.</text>
</comment>
<reference evidence="1" key="1">
    <citation type="submission" date="2020-09" db="EMBL/GenBank/DDBJ databases">
        <authorList>
            <person name="Yoon J.-W."/>
        </authorList>
    </citation>
    <scope>NUCLEOTIDE SEQUENCE</scope>
    <source>
        <strain evidence="1">KMU-158</strain>
    </source>
</reference>
<dbReference type="Gene3D" id="3.40.50.2300">
    <property type="match status" value="1"/>
</dbReference>
<accession>A0A927C139</accession>
<sequence>MQVDLVLPAENTELLKLADQIKQSDLYTVTTYIKQAPETNRGDILVFISDNLIQLSQLEYPAIFGVYIDKSLYRNNQKPNFTAVYSQQAFIRQLKLIQILSNNKPTIVGFPFFNSEYRDRVKKIEAKFPTLDIRYEAVTDEDQNRKINALIQEVDYLLSSAEVEIYNQKTIRSLLLSSYRHRTKVIGPNISFVKAGALATVSSNSQQYAATVVQILEKYLQDKVLPEATYPSEYSIKINKNVAFSLGVGELDEQEILEEMGSEK</sequence>
<name>A0A927C139_9GAMM</name>
<evidence type="ECO:0000313" key="2">
    <source>
        <dbReference type="Proteomes" id="UP000610558"/>
    </source>
</evidence>
<dbReference type="EMBL" id="JACXLD010000001">
    <property type="protein sequence ID" value="MBD2857605.1"/>
    <property type="molecule type" value="Genomic_DNA"/>
</dbReference>
<keyword evidence="2" id="KW-1185">Reference proteome</keyword>
<gene>
    <name evidence="1" type="ORF">IB286_01210</name>
</gene>
<dbReference type="Proteomes" id="UP000610558">
    <property type="component" value="Unassembled WGS sequence"/>
</dbReference>
<evidence type="ECO:0008006" key="3">
    <source>
        <dbReference type="Google" id="ProtNLM"/>
    </source>
</evidence>
<organism evidence="1 2">
    <name type="scientific">Spongiibacter pelagi</name>
    <dbReference type="NCBI Taxonomy" id="2760804"/>
    <lineage>
        <taxon>Bacteria</taxon>
        <taxon>Pseudomonadati</taxon>
        <taxon>Pseudomonadota</taxon>
        <taxon>Gammaproteobacteria</taxon>
        <taxon>Cellvibrionales</taxon>
        <taxon>Spongiibacteraceae</taxon>
        <taxon>Spongiibacter</taxon>
    </lineage>
</organism>
<protein>
    <recommendedName>
        <fullName evidence="3">ABC transporter substrate-binding protein</fullName>
    </recommendedName>
</protein>
<dbReference type="AlphaFoldDB" id="A0A927C139"/>
<proteinExistence type="predicted"/>